<reference evidence="3" key="2">
    <citation type="journal article" date="2009" name="Genome Res.">
        <title>Comparative genomic analyses of the human fungal pathogens Coccidioides and their relatives.</title>
        <authorList>
            <person name="Sharpton T.J."/>
            <person name="Stajich J.E."/>
            <person name="Rounsley S.D."/>
            <person name="Gardner M.J."/>
            <person name="Wortman J.R."/>
            <person name="Jordar V.S."/>
            <person name="Maiti R."/>
            <person name="Kodira C.D."/>
            <person name="Neafsey D.E."/>
            <person name="Zeng Q."/>
            <person name="Hung C.-Y."/>
            <person name="McMahan C."/>
            <person name="Muszewska A."/>
            <person name="Grynberg M."/>
            <person name="Mandel M.A."/>
            <person name="Kellner E.M."/>
            <person name="Barker B.M."/>
            <person name="Galgiani J.N."/>
            <person name="Orbach M.J."/>
            <person name="Kirkland T.N."/>
            <person name="Cole G.T."/>
            <person name="Henn M.R."/>
            <person name="Birren B.W."/>
            <person name="Taylor J.W."/>
        </authorList>
    </citation>
    <scope>NUCLEOTIDE SEQUENCE [LARGE SCALE GENOMIC DNA]</scope>
    <source>
        <strain evidence="3">RMSCC 3488</strain>
    </source>
</reference>
<dbReference type="EMBL" id="DS268109">
    <property type="protein sequence ID" value="KMM64454.1"/>
    <property type="molecule type" value="Genomic_DNA"/>
</dbReference>
<dbReference type="VEuPathDB" id="FungiDB:CPAG_00806"/>
<evidence type="ECO:0000313" key="2">
    <source>
        <dbReference type="EMBL" id="KMM64454.1"/>
    </source>
</evidence>
<dbReference type="AlphaFoldDB" id="A0A0J6F675"/>
<feature type="region of interest" description="Disordered" evidence="1">
    <location>
        <begin position="49"/>
        <end position="84"/>
    </location>
</feature>
<dbReference type="Proteomes" id="UP000054567">
    <property type="component" value="Unassembled WGS sequence"/>
</dbReference>
<evidence type="ECO:0000313" key="3">
    <source>
        <dbReference type="Proteomes" id="UP000054567"/>
    </source>
</evidence>
<gene>
    <name evidence="2" type="ORF">CPAG_00806</name>
</gene>
<reference evidence="2 3" key="1">
    <citation type="submission" date="2007-06" db="EMBL/GenBank/DDBJ databases">
        <title>The Genome Sequence of Coccidioides posadasii RMSCC_3488.</title>
        <authorList>
            <consortium name="Coccidioides Genome Resources Consortium"/>
            <consortium name="The Broad Institute Genome Sequencing Platform"/>
            <person name="Henn M.R."/>
            <person name="Sykes S."/>
            <person name="Young S."/>
            <person name="Jaffe D."/>
            <person name="Berlin A."/>
            <person name="Alvarez P."/>
            <person name="Butler J."/>
            <person name="Gnerre S."/>
            <person name="Grabherr M."/>
            <person name="Mauceli E."/>
            <person name="Brockman W."/>
            <person name="Kodira C."/>
            <person name="Alvarado L."/>
            <person name="Zeng Q."/>
            <person name="Crawford M."/>
            <person name="Antoine C."/>
            <person name="Devon K."/>
            <person name="Galgiani J."/>
            <person name="Orsborn K."/>
            <person name="Lewis M.L."/>
            <person name="Nusbaum C."/>
            <person name="Galagan J."/>
            <person name="Birren B."/>
        </authorList>
    </citation>
    <scope>NUCLEOTIDE SEQUENCE [LARGE SCALE GENOMIC DNA]</scope>
    <source>
        <strain evidence="2 3">RMSCC 3488</strain>
    </source>
</reference>
<proteinExistence type="predicted"/>
<accession>A0A0J6F675</accession>
<organism evidence="2 3">
    <name type="scientific">Coccidioides posadasii RMSCC 3488</name>
    <dbReference type="NCBI Taxonomy" id="454284"/>
    <lineage>
        <taxon>Eukaryota</taxon>
        <taxon>Fungi</taxon>
        <taxon>Dikarya</taxon>
        <taxon>Ascomycota</taxon>
        <taxon>Pezizomycotina</taxon>
        <taxon>Eurotiomycetes</taxon>
        <taxon>Eurotiomycetidae</taxon>
        <taxon>Onygenales</taxon>
        <taxon>Onygenaceae</taxon>
        <taxon>Coccidioides</taxon>
    </lineage>
</organism>
<name>A0A0J6F675_COCPO</name>
<sequence length="179" mass="19775">MANRWAPKLANLQVGFSDMHWGFKARARRRSQMQRKCALDPSEGLRLMSERQRGRTTDDGRRWTSSGGVTGERPSGFSAGQPPYGKITPESIRVQTVQTHVKSTAHMTSRVVAEARGRTARPARPAESARVRDAGQAAVALVTACCDTSACCCALSFINIFWTDEARFVHHSRENCLTP</sequence>
<evidence type="ECO:0000256" key="1">
    <source>
        <dbReference type="SAM" id="MobiDB-lite"/>
    </source>
</evidence>
<reference evidence="3" key="3">
    <citation type="journal article" date="2010" name="Genome Res.">
        <title>Population genomic sequencing of Coccidioides fungi reveals recent hybridization and transposon control.</title>
        <authorList>
            <person name="Neafsey D.E."/>
            <person name="Barker B.M."/>
            <person name="Sharpton T.J."/>
            <person name="Stajich J.E."/>
            <person name="Park D.J."/>
            <person name="Whiston E."/>
            <person name="Hung C.-Y."/>
            <person name="McMahan C."/>
            <person name="White J."/>
            <person name="Sykes S."/>
            <person name="Heiman D."/>
            <person name="Young S."/>
            <person name="Zeng Q."/>
            <person name="Abouelleil A."/>
            <person name="Aftuck L."/>
            <person name="Bessette D."/>
            <person name="Brown A."/>
            <person name="FitzGerald M."/>
            <person name="Lui A."/>
            <person name="Macdonald J.P."/>
            <person name="Priest M."/>
            <person name="Orbach M.J."/>
            <person name="Galgiani J.N."/>
            <person name="Kirkland T.N."/>
            <person name="Cole G.T."/>
            <person name="Birren B.W."/>
            <person name="Henn M.R."/>
            <person name="Taylor J.W."/>
            <person name="Rounsley S.D."/>
        </authorList>
    </citation>
    <scope>NUCLEOTIDE SEQUENCE [LARGE SCALE GENOMIC DNA]</scope>
    <source>
        <strain evidence="3">RMSCC 3488</strain>
    </source>
</reference>
<feature type="compositionally biased region" description="Basic and acidic residues" evidence="1">
    <location>
        <begin position="49"/>
        <end position="62"/>
    </location>
</feature>
<protein>
    <submittedName>
        <fullName evidence="2">Uncharacterized protein</fullName>
    </submittedName>
</protein>